<dbReference type="PANTHER" id="PTHR11078:SF3">
    <property type="entry name" value="ANTITERMINATION NUSB DOMAIN-CONTAINING PROTEIN"/>
    <property type="match status" value="1"/>
</dbReference>
<dbReference type="PANTHER" id="PTHR11078">
    <property type="entry name" value="N UTILIZATION SUBSTANCE PROTEIN B-RELATED"/>
    <property type="match status" value="1"/>
</dbReference>
<evidence type="ECO:0000313" key="9">
    <source>
        <dbReference type="Proteomes" id="UP000321168"/>
    </source>
</evidence>
<feature type="coiled-coil region" evidence="6">
    <location>
        <begin position="49"/>
        <end position="76"/>
    </location>
</feature>
<keyword evidence="4" id="KW-0805">Transcription regulation</keyword>
<keyword evidence="3" id="KW-0694">RNA-binding</keyword>
<dbReference type="InterPro" id="IPR011605">
    <property type="entry name" value="NusB_fam"/>
</dbReference>
<dbReference type="Proteomes" id="UP000321168">
    <property type="component" value="Unassembled WGS sequence"/>
</dbReference>
<dbReference type="GO" id="GO:0006353">
    <property type="term" value="P:DNA-templated transcription termination"/>
    <property type="evidence" value="ECO:0007669"/>
    <property type="project" value="InterPro"/>
</dbReference>
<protein>
    <submittedName>
        <fullName evidence="8">Transcription antitermination factor NusB</fullName>
    </submittedName>
</protein>
<keyword evidence="5" id="KW-0804">Transcription</keyword>
<evidence type="ECO:0000256" key="3">
    <source>
        <dbReference type="ARBA" id="ARBA00022884"/>
    </source>
</evidence>
<evidence type="ECO:0000256" key="5">
    <source>
        <dbReference type="ARBA" id="ARBA00023163"/>
    </source>
</evidence>
<evidence type="ECO:0000256" key="2">
    <source>
        <dbReference type="ARBA" id="ARBA00022814"/>
    </source>
</evidence>
<dbReference type="InterPro" id="IPR006027">
    <property type="entry name" value="NusB_RsmB_TIM44"/>
</dbReference>
<dbReference type="NCBIfam" id="TIGR01951">
    <property type="entry name" value="nusB"/>
    <property type="match status" value="1"/>
</dbReference>
<keyword evidence="9" id="KW-1185">Reference proteome</keyword>
<keyword evidence="6" id="KW-0175">Coiled coil</keyword>
<gene>
    <name evidence="8" type="primary">nusB</name>
    <name evidence="8" type="ORF">FRX97_02675</name>
</gene>
<proteinExistence type="inferred from homology"/>
<evidence type="ECO:0000259" key="7">
    <source>
        <dbReference type="Pfam" id="PF01029"/>
    </source>
</evidence>
<dbReference type="Pfam" id="PF01029">
    <property type="entry name" value="NusB"/>
    <property type="match status" value="1"/>
</dbReference>
<evidence type="ECO:0000256" key="1">
    <source>
        <dbReference type="ARBA" id="ARBA00005952"/>
    </source>
</evidence>
<keyword evidence="2" id="KW-0889">Transcription antitermination</keyword>
<name>A0A5C6VAY5_9FLAO</name>
<evidence type="ECO:0000256" key="4">
    <source>
        <dbReference type="ARBA" id="ARBA00023015"/>
    </source>
</evidence>
<dbReference type="EMBL" id="VORB01000002">
    <property type="protein sequence ID" value="TXC82014.1"/>
    <property type="molecule type" value="Genomic_DNA"/>
</dbReference>
<dbReference type="GO" id="GO:0005829">
    <property type="term" value="C:cytosol"/>
    <property type="evidence" value="ECO:0007669"/>
    <property type="project" value="TreeGrafter"/>
</dbReference>
<dbReference type="GO" id="GO:0003723">
    <property type="term" value="F:RNA binding"/>
    <property type="evidence" value="ECO:0007669"/>
    <property type="project" value="UniProtKB-KW"/>
</dbReference>
<dbReference type="OrthoDB" id="9787568at2"/>
<dbReference type="Gene3D" id="1.10.940.10">
    <property type="entry name" value="NusB-like"/>
    <property type="match status" value="1"/>
</dbReference>
<dbReference type="AlphaFoldDB" id="A0A5C6VAY5"/>
<dbReference type="InterPro" id="IPR035926">
    <property type="entry name" value="NusB-like_sf"/>
</dbReference>
<organism evidence="8 9">
    <name type="scientific">Luteibaculum oceani</name>
    <dbReference type="NCBI Taxonomy" id="1294296"/>
    <lineage>
        <taxon>Bacteria</taxon>
        <taxon>Pseudomonadati</taxon>
        <taxon>Bacteroidota</taxon>
        <taxon>Flavobacteriia</taxon>
        <taxon>Flavobacteriales</taxon>
        <taxon>Luteibaculaceae</taxon>
        <taxon>Luteibaculum</taxon>
    </lineage>
</organism>
<dbReference type="GO" id="GO:0031564">
    <property type="term" value="P:transcription antitermination"/>
    <property type="evidence" value="ECO:0007669"/>
    <property type="project" value="UniProtKB-KW"/>
</dbReference>
<accession>A0A5C6VAY5</accession>
<comment type="similarity">
    <text evidence="1">Belongs to the NusB family.</text>
</comment>
<evidence type="ECO:0000313" key="8">
    <source>
        <dbReference type="EMBL" id="TXC82014.1"/>
    </source>
</evidence>
<comment type="caution">
    <text evidence="8">The sequence shown here is derived from an EMBL/GenBank/DDBJ whole genome shotgun (WGS) entry which is preliminary data.</text>
</comment>
<sequence length="316" mass="36583">MGILHRRHLRLKSLHALYAHLQNDNGPTVGVKNLKASCEKVYEMYIMLLQLLADLKKLAEERAAEVKAEKKTLGDAKLPEEIFAENVILRKLVSSSELQAKVHALKINWFRNDPEIVDKVFRTFARSEDYKNYIQEGAGDPKRDCKVVVKIFKQYVVNNEALQKTLEEKSIFWNDDLDIVAVNVLKTLDRALKEDQFQLIPLYKDFEDDNSFMKKLFHATLSDWDESEERIEKLAKNWDVDRIALMDRIIMSMAMAELTSFSEIPVKVTLNEYIELAKEYSTNKSKNFVNGILDKAIVQLREEDKINKTGRGLLDT</sequence>
<dbReference type="SUPFAM" id="SSF48013">
    <property type="entry name" value="NusB-like"/>
    <property type="match status" value="1"/>
</dbReference>
<dbReference type="RefSeq" id="WP_147013119.1">
    <property type="nucleotide sequence ID" value="NZ_VORB01000002.1"/>
</dbReference>
<evidence type="ECO:0000256" key="6">
    <source>
        <dbReference type="SAM" id="Coils"/>
    </source>
</evidence>
<reference evidence="8 9" key="1">
    <citation type="submission" date="2019-08" db="EMBL/GenBank/DDBJ databases">
        <title>Genome of Luteibaculum oceani JCM 18817.</title>
        <authorList>
            <person name="Bowman J.P."/>
        </authorList>
    </citation>
    <scope>NUCLEOTIDE SEQUENCE [LARGE SCALE GENOMIC DNA]</scope>
    <source>
        <strain evidence="8 9">JCM 18817</strain>
    </source>
</reference>
<feature type="domain" description="NusB/RsmB/TIM44" evidence="7">
    <location>
        <begin position="204"/>
        <end position="296"/>
    </location>
</feature>